<proteinExistence type="predicted"/>
<evidence type="ECO:0000313" key="1">
    <source>
        <dbReference type="EMBL" id="PSR76549.1"/>
    </source>
</evidence>
<dbReference type="OrthoDB" id="245563at2759"/>
<dbReference type="EMBL" id="KZ678703">
    <property type="protein sequence ID" value="PSR76549.1"/>
    <property type="molecule type" value="Genomic_DNA"/>
</dbReference>
<evidence type="ECO:0008006" key="3">
    <source>
        <dbReference type="Google" id="ProtNLM"/>
    </source>
</evidence>
<sequence length="178" mass="20073">MVPQLFKARMDSDRITRWLRQYVYGGGTLIFCDEAMHAVPDHVNHWLHDTWGSRWRVGSTRSTEVVRSGDAVGPINAGQLTDLPLRWHSGFTGLRNVHTQDAWYRVPAGAMCLDKRGRPKPVPVHEYNQTAVAFATEGEGWLGWIGDNDGQPEQEMVIAAMLKLDLAEWYDSDCSGSF</sequence>
<dbReference type="AlphaFoldDB" id="A0A2T2ZTU5"/>
<evidence type="ECO:0000313" key="2">
    <source>
        <dbReference type="Proteomes" id="UP000241462"/>
    </source>
</evidence>
<gene>
    <name evidence="1" type="ORF">BD289DRAFT_456947</name>
</gene>
<dbReference type="STRING" id="2025994.A0A2T2ZTU5"/>
<keyword evidence="2" id="KW-1185">Reference proteome</keyword>
<reference evidence="1 2" key="1">
    <citation type="journal article" date="2018" name="Mycol. Prog.">
        <title>Coniella lustricola, a new species from submerged detritus.</title>
        <authorList>
            <person name="Raudabaugh D.B."/>
            <person name="Iturriaga T."/>
            <person name="Carver A."/>
            <person name="Mondo S."/>
            <person name="Pangilinan J."/>
            <person name="Lipzen A."/>
            <person name="He G."/>
            <person name="Amirebrahimi M."/>
            <person name="Grigoriev I.V."/>
            <person name="Miller A.N."/>
        </authorList>
    </citation>
    <scope>NUCLEOTIDE SEQUENCE [LARGE SCALE GENOMIC DNA]</scope>
    <source>
        <strain evidence="1 2">B22-T-1</strain>
    </source>
</reference>
<organism evidence="1 2">
    <name type="scientific">Coniella lustricola</name>
    <dbReference type="NCBI Taxonomy" id="2025994"/>
    <lineage>
        <taxon>Eukaryota</taxon>
        <taxon>Fungi</taxon>
        <taxon>Dikarya</taxon>
        <taxon>Ascomycota</taxon>
        <taxon>Pezizomycotina</taxon>
        <taxon>Sordariomycetes</taxon>
        <taxon>Sordariomycetidae</taxon>
        <taxon>Diaporthales</taxon>
        <taxon>Schizoparmaceae</taxon>
        <taxon>Coniella</taxon>
    </lineage>
</organism>
<dbReference type="Proteomes" id="UP000241462">
    <property type="component" value="Unassembled WGS sequence"/>
</dbReference>
<accession>A0A2T2ZTU5</accession>
<name>A0A2T2ZTU5_9PEZI</name>
<dbReference type="InParanoid" id="A0A2T2ZTU5"/>
<protein>
    <recommendedName>
        <fullName evidence="3">DUF4159 domain-containing protein</fullName>
    </recommendedName>
</protein>